<keyword evidence="3" id="KW-1185">Reference proteome</keyword>
<feature type="compositionally biased region" description="Low complexity" evidence="1">
    <location>
        <begin position="156"/>
        <end position="181"/>
    </location>
</feature>
<dbReference type="EMBL" id="JAVHNS010000003">
    <property type="protein sequence ID" value="KAK6360135.1"/>
    <property type="molecule type" value="Genomic_DNA"/>
</dbReference>
<gene>
    <name evidence="2" type="ORF">TWF730_006288</name>
</gene>
<accession>A0AAV9VDT5</accession>
<protein>
    <recommendedName>
        <fullName evidence="4">F-box domain-containing protein</fullName>
    </recommendedName>
</protein>
<comment type="caution">
    <text evidence="2">The sequence shown here is derived from an EMBL/GenBank/DDBJ whole genome shotgun (WGS) entry which is preliminary data.</text>
</comment>
<evidence type="ECO:0000313" key="2">
    <source>
        <dbReference type="EMBL" id="KAK6360135.1"/>
    </source>
</evidence>
<evidence type="ECO:0000313" key="3">
    <source>
        <dbReference type="Proteomes" id="UP001373714"/>
    </source>
</evidence>
<evidence type="ECO:0008006" key="4">
    <source>
        <dbReference type="Google" id="ProtNLM"/>
    </source>
</evidence>
<dbReference type="AlphaFoldDB" id="A0AAV9VDT5"/>
<sequence>MPLTSLPPEIHIEILTYITDEILDQIAASAAYPLWSELLTTSRTFLKSRYFFSKASPSVGIHKLLFHPDDGYTQWYGPSLRLETVYNSERSTMEEFAYGNTNCHSCRACGCFSRRQEVLGFGHRFLDERVVWIERLPVAAVAAGSTGVLRITEPAASQSDAADFTDTSTTATSTATATTTVDGDDNDNDDDEDTHSSSPEPDPDPDLIKFIVTVRDCRLSCDMDVEEKHYFRNHQVLLPYLGPSAWDLTVQQLLHKAAEMETPRVLTNALNGRPGPWGGIRMFEVRYSGGVRVMMLVDTVFYMRNNPPPSIEREEEIVAGVLALFDDADKARI</sequence>
<feature type="compositionally biased region" description="Acidic residues" evidence="1">
    <location>
        <begin position="182"/>
        <end position="193"/>
    </location>
</feature>
<organism evidence="2 3">
    <name type="scientific">Orbilia blumenaviensis</name>
    <dbReference type="NCBI Taxonomy" id="1796055"/>
    <lineage>
        <taxon>Eukaryota</taxon>
        <taxon>Fungi</taxon>
        <taxon>Dikarya</taxon>
        <taxon>Ascomycota</taxon>
        <taxon>Pezizomycotina</taxon>
        <taxon>Orbiliomycetes</taxon>
        <taxon>Orbiliales</taxon>
        <taxon>Orbiliaceae</taxon>
        <taxon>Orbilia</taxon>
    </lineage>
</organism>
<proteinExistence type="predicted"/>
<reference evidence="2 3" key="1">
    <citation type="submission" date="2019-10" db="EMBL/GenBank/DDBJ databases">
        <authorList>
            <person name="Palmer J.M."/>
        </authorList>
    </citation>
    <scope>NUCLEOTIDE SEQUENCE [LARGE SCALE GENOMIC DNA]</scope>
    <source>
        <strain evidence="2 3">TWF730</strain>
    </source>
</reference>
<evidence type="ECO:0000256" key="1">
    <source>
        <dbReference type="SAM" id="MobiDB-lite"/>
    </source>
</evidence>
<name>A0AAV9VDT5_9PEZI</name>
<feature type="region of interest" description="Disordered" evidence="1">
    <location>
        <begin position="156"/>
        <end position="206"/>
    </location>
</feature>
<dbReference type="Proteomes" id="UP001373714">
    <property type="component" value="Unassembled WGS sequence"/>
</dbReference>